<dbReference type="PANTHER" id="PTHR43547:SF2">
    <property type="entry name" value="HYBRID SIGNAL TRANSDUCTION HISTIDINE KINASE C"/>
    <property type="match status" value="1"/>
</dbReference>
<keyword evidence="7" id="KW-1185">Reference proteome</keyword>
<dbReference type="Pfam" id="PF00512">
    <property type="entry name" value="HisKA"/>
    <property type="match status" value="1"/>
</dbReference>
<dbReference type="Pfam" id="PF02518">
    <property type="entry name" value="HATPase_c"/>
    <property type="match status" value="1"/>
</dbReference>
<protein>
    <recommendedName>
        <fullName evidence="2">histidine kinase</fullName>
        <ecNumber evidence="2">2.7.13.3</ecNumber>
    </recommendedName>
</protein>
<dbReference type="EC" id="2.7.13.3" evidence="2"/>
<dbReference type="InterPro" id="IPR003594">
    <property type="entry name" value="HATPase_dom"/>
</dbReference>
<dbReference type="InterPro" id="IPR000014">
    <property type="entry name" value="PAS"/>
</dbReference>
<dbReference type="SMART" id="SM00388">
    <property type="entry name" value="HisKA"/>
    <property type="match status" value="1"/>
</dbReference>
<dbReference type="RefSeq" id="WP_073095217.1">
    <property type="nucleotide sequence ID" value="NZ_FRCY01000008.1"/>
</dbReference>
<evidence type="ECO:0000256" key="4">
    <source>
        <dbReference type="SAM" id="Phobius"/>
    </source>
</evidence>
<dbReference type="Gene3D" id="3.30.450.20">
    <property type="entry name" value="PAS domain"/>
    <property type="match status" value="1"/>
</dbReference>
<proteinExistence type="predicted"/>
<dbReference type="InterPro" id="IPR005467">
    <property type="entry name" value="His_kinase_dom"/>
</dbReference>
<comment type="catalytic activity">
    <reaction evidence="1">
        <text>ATP + protein L-histidine = ADP + protein N-phospho-L-histidine.</text>
        <dbReference type="EC" id="2.7.13.3"/>
    </reaction>
</comment>
<dbReference type="Gene3D" id="2.60.40.10">
    <property type="entry name" value="Immunoglobulins"/>
    <property type="match status" value="1"/>
</dbReference>
<dbReference type="InterPro" id="IPR011123">
    <property type="entry name" value="Y_Y_Y"/>
</dbReference>
<evidence type="ECO:0000313" key="7">
    <source>
        <dbReference type="Proteomes" id="UP000184513"/>
    </source>
</evidence>
<feature type="domain" description="Histidine kinase" evidence="5">
    <location>
        <begin position="927"/>
        <end position="1143"/>
    </location>
</feature>
<dbReference type="Pfam" id="PF07495">
    <property type="entry name" value="Y_Y_Y"/>
    <property type="match status" value="1"/>
</dbReference>
<dbReference type="InterPro" id="IPR011110">
    <property type="entry name" value="Reg_prop"/>
</dbReference>
<dbReference type="PANTHER" id="PTHR43547">
    <property type="entry name" value="TWO-COMPONENT HISTIDINE KINASE"/>
    <property type="match status" value="1"/>
</dbReference>
<dbReference type="SMART" id="SM00387">
    <property type="entry name" value="HATPase_c"/>
    <property type="match status" value="1"/>
</dbReference>
<dbReference type="SUPFAM" id="SSF55785">
    <property type="entry name" value="PYP-like sensor domain (PAS domain)"/>
    <property type="match status" value="1"/>
</dbReference>
<dbReference type="SUPFAM" id="SSF47384">
    <property type="entry name" value="Homodimeric domain of signal transducing histidine kinase"/>
    <property type="match status" value="1"/>
</dbReference>
<dbReference type="AlphaFoldDB" id="A0A1M7PDL0"/>
<sequence length="1143" mass="129829">MRRTFLLFFLLLFQALAWGQTFKFNKQIKGFGRIPNQIYSIDQDERGFVWVASNRGVQYSDGIASLQLPDSIKAAFSTQQKIRVDDDGMVWVYQTAGQPMLYHFNMKSWQKANTLLSVVDTAAVFDEIHFFPLGKSENKQLFMVLPNQIIYQKHPSKVPVNITTDGLGEYYSHFVSDTDTLFLFQEGVYQLKNDELRPKSLSIQQNIMDPLVQMVYAAEADSYFFLTENAVYEGDHSGNLIDTVRADFRQESIGPEDSYDLFFRFGKLYFYFNSHLFQYNLQTRRVFELSVYDDLRTNQINTALVDREGIIWLGTFRGLANLASTRFQNFDQSTGMARSDISATIKFDRRKYLAGFENGIQVWNGARVVKTYFFNEDELPTRRDRVLNFSQDKNGNVWFSAYENGLGFFDANTYSYSLFPLPDSEFVSYVWANGEELLVAGKEKIYRAVLPAPGRKPQMHPVDVGFPEDEDIGFIRKIGKLKNGDWIVLVAGSPVSTTEVKAYEGLIKVQGYDFLEKNDTIFLGTEKGYFSYSDGKLVPAELLGQSITHPVYAILQDENGFVWLGTDSGVILHERDRLRVFDENTGLLGNDVARGALVQADRGRVFIGTQNGVSVYHPEEDQNFPTSPLVSLDRVAVLDAEPVDTDFLTVPYQLNNIVCSFSAASFLNSPSLLVYYKLEGFHSDWQKVENPRSSDLYFNNLPPGTYRLAMKASLAGYPDSETVYSTEFQIDYPFYFQLWFILLVILFLIALGIGINSFYRQAKHQGVLKNSLNEKTIEIANREDRFRNVWNSSQDGLLLSVMGGQVLAANPNLCKMASVSEKSLQTYGLGHLFADPDYYITIRNQIKGDLQNIDASGYTCELSMPFRSGILEVELYITRMKEDYHGKPLFLNVFRDISSKKAYEQGLKLAKEKAEEVSQLKSSIISNMSHEIRTPLNGILGSTEQLIQNRTGDEELQGHLEIIRESGERLLHTMTSILDLSLIESDRVDLFLEDTNINDFISKILLNHKSIGIKKGILVSTKFATRPFIAKVERRCLEIIVNNIVGNSIKYSEKGMIQIWVEKVGSNLNLQVQDQGVGISQEYLVKLFYPFEQESRGFSRKFEGSGIGLAITRHLVDRLGGHIEVESEKGKGTLVKISLPLEQ</sequence>
<keyword evidence="4" id="KW-0812">Transmembrane</keyword>
<name>A0A1M7PDL0_9BACT</name>
<dbReference type="Gene3D" id="1.10.287.130">
    <property type="match status" value="1"/>
</dbReference>
<dbReference type="InterPro" id="IPR036097">
    <property type="entry name" value="HisK_dim/P_sf"/>
</dbReference>
<evidence type="ECO:0000256" key="3">
    <source>
        <dbReference type="ARBA" id="ARBA00022553"/>
    </source>
</evidence>
<dbReference type="PRINTS" id="PR00344">
    <property type="entry name" value="BCTRLSENSOR"/>
</dbReference>
<evidence type="ECO:0000313" key="6">
    <source>
        <dbReference type="EMBL" id="SHN15053.1"/>
    </source>
</evidence>
<dbReference type="NCBIfam" id="TIGR00229">
    <property type="entry name" value="sensory_box"/>
    <property type="match status" value="1"/>
</dbReference>
<dbReference type="STRING" id="388280.SAMN04488057_10888"/>
<dbReference type="EMBL" id="FRCY01000008">
    <property type="protein sequence ID" value="SHN15053.1"/>
    <property type="molecule type" value="Genomic_DNA"/>
</dbReference>
<reference evidence="6 7" key="1">
    <citation type="submission" date="2016-11" db="EMBL/GenBank/DDBJ databases">
        <authorList>
            <person name="Jaros S."/>
            <person name="Januszkiewicz K."/>
            <person name="Wedrychowicz H."/>
        </authorList>
    </citation>
    <scope>NUCLEOTIDE SEQUENCE [LARGE SCALE GENOMIC DNA]</scope>
    <source>
        <strain evidence="6 7">CGMCC 1.6102</strain>
    </source>
</reference>
<evidence type="ECO:0000256" key="1">
    <source>
        <dbReference type="ARBA" id="ARBA00000085"/>
    </source>
</evidence>
<dbReference type="Proteomes" id="UP000184513">
    <property type="component" value="Unassembled WGS sequence"/>
</dbReference>
<dbReference type="CDD" id="cd00082">
    <property type="entry name" value="HisKA"/>
    <property type="match status" value="1"/>
</dbReference>
<keyword evidence="4" id="KW-1133">Transmembrane helix</keyword>
<dbReference type="SUPFAM" id="SSF55874">
    <property type="entry name" value="ATPase domain of HSP90 chaperone/DNA topoisomerase II/histidine kinase"/>
    <property type="match status" value="1"/>
</dbReference>
<gene>
    <name evidence="6" type="ORF">SAMN04488057_10888</name>
</gene>
<evidence type="ECO:0000256" key="2">
    <source>
        <dbReference type="ARBA" id="ARBA00012438"/>
    </source>
</evidence>
<dbReference type="OrthoDB" id="9806995at2"/>
<dbReference type="GO" id="GO:0000155">
    <property type="term" value="F:phosphorelay sensor kinase activity"/>
    <property type="evidence" value="ECO:0007669"/>
    <property type="project" value="InterPro"/>
</dbReference>
<dbReference type="InterPro" id="IPR015943">
    <property type="entry name" value="WD40/YVTN_repeat-like_dom_sf"/>
</dbReference>
<evidence type="ECO:0000259" key="5">
    <source>
        <dbReference type="PROSITE" id="PS50109"/>
    </source>
</evidence>
<feature type="transmembrane region" description="Helical" evidence="4">
    <location>
        <begin position="734"/>
        <end position="759"/>
    </location>
</feature>
<dbReference type="Pfam" id="PF07494">
    <property type="entry name" value="Reg_prop"/>
    <property type="match status" value="1"/>
</dbReference>
<keyword evidence="4" id="KW-0472">Membrane</keyword>
<accession>A0A1M7PDL0</accession>
<dbReference type="Gene3D" id="3.30.565.10">
    <property type="entry name" value="Histidine kinase-like ATPase, C-terminal domain"/>
    <property type="match status" value="1"/>
</dbReference>
<dbReference type="PROSITE" id="PS50109">
    <property type="entry name" value="HIS_KIN"/>
    <property type="match status" value="1"/>
</dbReference>
<keyword evidence="3" id="KW-0597">Phosphoprotein</keyword>
<dbReference type="Gene3D" id="2.130.10.10">
    <property type="entry name" value="YVTN repeat-like/Quinoprotein amine dehydrogenase"/>
    <property type="match status" value="3"/>
</dbReference>
<organism evidence="6 7">
    <name type="scientific">Cyclobacterium lianum</name>
    <dbReference type="NCBI Taxonomy" id="388280"/>
    <lineage>
        <taxon>Bacteria</taxon>
        <taxon>Pseudomonadati</taxon>
        <taxon>Bacteroidota</taxon>
        <taxon>Cytophagia</taxon>
        <taxon>Cytophagales</taxon>
        <taxon>Cyclobacteriaceae</taxon>
        <taxon>Cyclobacterium</taxon>
    </lineage>
</organism>
<dbReference type="InterPro" id="IPR013783">
    <property type="entry name" value="Ig-like_fold"/>
</dbReference>
<dbReference type="InterPro" id="IPR035965">
    <property type="entry name" value="PAS-like_dom_sf"/>
</dbReference>
<dbReference type="InterPro" id="IPR036890">
    <property type="entry name" value="HATPase_C_sf"/>
</dbReference>
<dbReference type="SUPFAM" id="SSF63829">
    <property type="entry name" value="Calcium-dependent phosphotriesterase"/>
    <property type="match status" value="1"/>
</dbReference>
<dbReference type="InterPro" id="IPR003661">
    <property type="entry name" value="HisK_dim/P_dom"/>
</dbReference>
<dbReference type="InterPro" id="IPR004358">
    <property type="entry name" value="Sig_transdc_His_kin-like_C"/>
</dbReference>